<evidence type="ECO:0000313" key="5">
    <source>
        <dbReference type="EMBL" id="CAF3716275.1"/>
    </source>
</evidence>
<dbReference type="EMBL" id="CAJOAX010000486">
    <property type="protein sequence ID" value="CAF3600009.1"/>
    <property type="molecule type" value="Genomic_DNA"/>
</dbReference>
<feature type="compositionally biased region" description="Basic residues" evidence="1">
    <location>
        <begin position="78"/>
        <end position="90"/>
    </location>
</feature>
<evidence type="ECO:0000313" key="6">
    <source>
        <dbReference type="Proteomes" id="UP000663823"/>
    </source>
</evidence>
<proteinExistence type="predicted"/>
<name>A0A818N5U9_9BILA</name>
<dbReference type="Proteomes" id="UP000663882">
    <property type="component" value="Unassembled WGS sequence"/>
</dbReference>
<dbReference type="Proteomes" id="UP000663874">
    <property type="component" value="Unassembled WGS sequence"/>
</dbReference>
<feature type="compositionally biased region" description="Pro residues" evidence="1">
    <location>
        <begin position="17"/>
        <end position="26"/>
    </location>
</feature>
<sequence>MSTITYTNQIPLQQTNAPPPPPPPPQRYMNSRCRGGRYYNGYNGGGYSIISRSTPRQGRFYQRPIRRINQNRPESRFNRPRSRSNQRRSRSNQQGMSQLRQQRTRGPRRRQDRNRQQQQSHRNKFVQNNRFAPLVDIQDIDQNEIDLTDEESAQYNTNNKKNKKLKKTRLYLEPNRMLSNEEISLFGIAVDSFCWFWSLTA</sequence>
<dbReference type="AlphaFoldDB" id="A0A818N5U9"/>
<feature type="compositionally biased region" description="Polar residues" evidence="1">
    <location>
        <begin position="1"/>
        <end position="16"/>
    </location>
</feature>
<evidence type="ECO:0000256" key="1">
    <source>
        <dbReference type="SAM" id="MobiDB-lite"/>
    </source>
</evidence>
<dbReference type="Proteomes" id="UP000663823">
    <property type="component" value="Unassembled WGS sequence"/>
</dbReference>
<dbReference type="Proteomes" id="UP000663889">
    <property type="component" value="Unassembled WGS sequence"/>
</dbReference>
<dbReference type="EMBL" id="CAJNOO010000980">
    <property type="protein sequence ID" value="CAF1073698.1"/>
    <property type="molecule type" value="Genomic_DNA"/>
</dbReference>
<reference evidence="4" key="1">
    <citation type="submission" date="2021-02" db="EMBL/GenBank/DDBJ databases">
        <authorList>
            <person name="Nowell W R."/>
        </authorList>
    </citation>
    <scope>NUCLEOTIDE SEQUENCE</scope>
</reference>
<comment type="caution">
    <text evidence="4">The sequence shown here is derived from an EMBL/GenBank/DDBJ whole genome shotgun (WGS) entry which is preliminary data.</text>
</comment>
<evidence type="ECO:0000313" key="3">
    <source>
        <dbReference type="EMBL" id="CAF1073698.1"/>
    </source>
</evidence>
<feature type="compositionally biased region" description="Basic residues" evidence="1">
    <location>
        <begin position="102"/>
        <end position="112"/>
    </location>
</feature>
<feature type="compositionally biased region" description="Low complexity" evidence="1">
    <location>
        <begin position="91"/>
        <end position="101"/>
    </location>
</feature>
<organism evidence="4 6">
    <name type="scientific">Rotaria sordida</name>
    <dbReference type="NCBI Taxonomy" id="392033"/>
    <lineage>
        <taxon>Eukaryota</taxon>
        <taxon>Metazoa</taxon>
        <taxon>Spiralia</taxon>
        <taxon>Gnathifera</taxon>
        <taxon>Rotifera</taxon>
        <taxon>Eurotatoria</taxon>
        <taxon>Bdelloidea</taxon>
        <taxon>Philodinida</taxon>
        <taxon>Philodinidae</taxon>
        <taxon>Rotaria</taxon>
    </lineage>
</organism>
<evidence type="ECO:0000313" key="4">
    <source>
        <dbReference type="EMBL" id="CAF3600009.1"/>
    </source>
</evidence>
<dbReference type="EMBL" id="CAJNOU010000478">
    <property type="protein sequence ID" value="CAF1009443.1"/>
    <property type="molecule type" value="Genomic_DNA"/>
</dbReference>
<dbReference type="EMBL" id="CAJOBE010001121">
    <property type="protein sequence ID" value="CAF3716275.1"/>
    <property type="molecule type" value="Genomic_DNA"/>
</dbReference>
<feature type="region of interest" description="Disordered" evidence="1">
    <location>
        <begin position="1"/>
        <end position="129"/>
    </location>
</feature>
<evidence type="ECO:0000313" key="2">
    <source>
        <dbReference type="EMBL" id="CAF1009443.1"/>
    </source>
</evidence>
<accession>A0A818N5U9</accession>
<protein>
    <submittedName>
        <fullName evidence="4">Uncharacterized protein</fullName>
    </submittedName>
</protein>
<gene>
    <name evidence="5" type="ORF">FNK824_LOCUS10169</name>
    <name evidence="4" type="ORF">OTI717_LOCUS6755</name>
    <name evidence="3" type="ORF">RFH988_LOCUS17909</name>
    <name evidence="2" type="ORF">SEV965_LOCUS11215</name>
</gene>
<feature type="compositionally biased region" description="Low complexity" evidence="1">
    <location>
        <begin position="30"/>
        <end position="41"/>
    </location>
</feature>